<feature type="compositionally biased region" description="Polar residues" evidence="1">
    <location>
        <begin position="1"/>
        <end position="16"/>
    </location>
</feature>
<name>A0A4R0RLM1_9APHY</name>
<dbReference type="STRING" id="92696.A0A4R0RLM1"/>
<organism evidence="2 3">
    <name type="scientific">Steccherinum ochraceum</name>
    <dbReference type="NCBI Taxonomy" id="92696"/>
    <lineage>
        <taxon>Eukaryota</taxon>
        <taxon>Fungi</taxon>
        <taxon>Dikarya</taxon>
        <taxon>Basidiomycota</taxon>
        <taxon>Agaricomycotina</taxon>
        <taxon>Agaricomycetes</taxon>
        <taxon>Polyporales</taxon>
        <taxon>Steccherinaceae</taxon>
        <taxon>Steccherinum</taxon>
    </lineage>
</organism>
<feature type="region of interest" description="Disordered" evidence="1">
    <location>
        <begin position="1"/>
        <end position="20"/>
    </location>
</feature>
<protein>
    <submittedName>
        <fullName evidence="2">Uncharacterized protein</fullName>
    </submittedName>
</protein>
<comment type="caution">
    <text evidence="2">The sequence shown here is derived from an EMBL/GenBank/DDBJ whole genome shotgun (WGS) entry which is preliminary data.</text>
</comment>
<sequence length="383" mass="42894">MVGNATQHPLSPTSPTDAHFASIRPPAELQADAYGHIPIDGPVTLLRCIITAPYSGGLPTMWNANVSSSTRAPIDAERRASVDKQLRWLTCLDTLIPLAQDKLLAKLDQYQLLDRKLDPNDPRDASVLHAIHPFRTAHGLPPTLYSEADSTSHINARFIWPAIHLLRLLLVEMKRSDAPMAFESYTTSAKDLFVSSSEGQRKGHNAENIPDGILRYMLRNLAVLEWKTENALKTHDFNDLIQRLVAHAASHQSDSGIVPARVEWGRSTQSVSESRTKIIFQVWSQMRWRDCGADEQLQFACLSSLQATYFFYRPSEHQGAMFISQPLNIVDATVLKFAAFFALAIGLTKLDEQDIPSMNTAYMNEFDGLYRHIPSRPIGVDYV</sequence>
<keyword evidence="3" id="KW-1185">Reference proteome</keyword>
<dbReference type="EMBL" id="RWJN01000041">
    <property type="protein sequence ID" value="TCD69451.1"/>
    <property type="molecule type" value="Genomic_DNA"/>
</dbReference>
<evidence type="ECO:0000256" key="1">
    <source>
        <dbReference type="SAM" id="MobiDB-lite"/>
    </source>
</evidence>
<accession>A0A4R0RLM1</accession>
<gene>
    <name evidence="2" type="ORF">EIP91_007577</name>
</gene>
<dbReference type="OrthoDB" id="2803094at2759"/>
<dbReference type="Proteomes" id="UP000292702">
    <property type="component" value="Unassembled WGS sequence"/>
</dbReference>
<reference evidence="2 3" key="1">
    <citation type="submission" date="2018-11" db="EMBL/GenBank/DDBJ databases">
        <title>Genome assembly of Steccherinum ochraceum LE-BIN_3174, the white-rot fungus of the Steccherinaceae family (The Residual Polyporoid clade, Polyporales, Basidiomycota).</title>
        <authorList>
            <person name="Fedorova T.V."/>
            <person name="Glazunova O.A."/>
            <person name="Landesman E.O."/>
            <person name="Moiseenko K.V."/>
            <person name="Psurtseva N.V."/>
            <person name="Savinova O.S."/>
            <person name="Shakhova N.V."/>
            <person name="Tyazhelova T.V."/>
            <person name="Vasina D.V."/>
        </authorList>
    </citation>
    <scope>NUCLEOTIDE SEQUENCE [LARGE SCALE GENOMIC DNA]</scope>
    <source>
        <strain evidence="2 3">LE-BIN_3174</strain>
    </source>
</reference>
<evidence type="ECO:0000313" key="2">
    <source>
        <dbReference type="EMBL" id="TCD69451.1"/>
    </source>
</evidence>
<proteinExistence type="predicted"/>
<dbReference type="AlphaFoldDB" id="A0A4R0RLM1"/>
<evidence type="ECO:0000313" key="3">
    <source>
        <dbReference type="Proteomes" id="UP000292702"/>
    </source>
</evidence>